<evidence type="ECO:0000256" key="7">
    <source>
        <dbReference type="ARBA" id="ARBA00022777"/>
    </source>
</evidence>
<keyword evidence="10 12" id="KW-0630">Potassium</keyword>
<dbReference type="InterPro" id="IPR011611">
    <property type="entry name" value="PfkB_dom"/>
</dbReference>
<evidence type="ECO:0000256" key="8">
    <source>
        <dbReference type="ARBA" id="ARBA00022840"/>
    </source>
</evidence>
<comment type="cofactor">
    <cofactor evidence="12">
        <name>Mg(2+)</name>
        <dbReference type="ChEBI" id="CHEBI:18420"/>
    </cofactor>
    <text evidence="12">Requires a divalent cation, most likely magnesium in vivo, as an electrophilic catalyst to aid phosphoryl group transfer. It is the chelate of the metal and the nucleotide that is the actual substrate.</text>
</comment>
<evidence type="ECO:0000256" key="5">
    <source>
        <dbReference type="ARBA" id="ARBA00022723"/>
    </source>
</evidence>
<accession>A0ABQ4S4L7</accession>
<comment type="caution">
    <text evidence="12">Lacks conserved residue(s) required for the propagation of feature annotation.</text>
</comment>
<evidence type="ECO:0000256" key="9">
    <source>
        <dbReference type="ARBA" id="ARBA00022842"/>
    </source>
</evidence>
<sequence>MERVRIFVVGSFVVACTVIVPRLPRAGESLSAAAFLVEPGGKGFNLAVAAHRLGVGVDGIFAIGADPFSELAVSAFQRSGLPLSMIRRYDAKTGAGIGFTDETGENCLAVHMGANALLSSSDVEHVATSIAASSLVMAPFEAPDAAILAAFTIARQAGRATLLNPSPYRVLGPHILSLTSILVVNRVEAEQIGAEIAAVDDGETMLVNYRDWANRLMDQGPHTIIVTLGRDGAVAFRREHDACYQPALPVQTVDSIGAGDAFAAGLATAMVEQRAFRECLLRASACGAIATTRFGAFDAFPSASELDHFLSATRDDIGFSCPQYRS</sequence>
<feature type="binding site" evidence="12">
    <location>
        <position position="256"/>
    </location>
    <ligand>
        <name>K(+)</name>
        <dbReference type="ChEBI" id="CHEBI:29103"/>
    </ligand>
</feature>
<keyword evidence="8 12" id="KW-0067">ATP-binding</keyword>
<evidence type="ECO:0000256" key="4">
    <source>
        <dbReference type="ARBA" id="ARBA00022679"/>
    </source>
</evidence>
<dbReference type="HAMAP" id="MF_01987">
    <property type="entry name" value="Ribokinase"/>
    <property type="match status" value="1"/>
</dbReference>
<evidence type="ECO:0000259" key="13">
    <source>
        <dbReference type="Pfam" id="PF00294"/>
    </source>
</evidence>
<dbReference type="PRINTS" id="PR00990">
    <property type="entry name" value="RIBOKINASE"/>
</dbReference>
<evidence type="ECO:0000256" key="2">
    <source>
        <dbReference type="ARBA" id="ARBA00012035"/>
    </source>
</evidence>
<dbReference type="CDD" id="cd01174">
    <property type="entry name" value="ribokinase"/>
    <property type="match status" value="1"/>
</dbReference>
<feature type="binding site" evidence="12">
    <location>
        <position position="141"/>
    </location>
    <ligand>
        <name>substrate</name>
    </ligand>
</feature>
<keyword evidence="9 12" id="KW-0460">Magnesium</keyword>
<feature type="binding site" evidence="12">
    <location>
        <position position="185"/>
    </location>
    <ligand>
        <name>ATP</name>
        <dbReference type="ChEBI" id="CHEBI:30616"/>
    </ligand>
</feature>
<evidence type="ECO:0000313" key="15">
    <source>
        <dbReference type="Proteomes" id="UP001055125"/>
    </source>
</evidence>
<evidence type="ECO:0000256" key="11">
    <source>
        <dbReference type="ARBA" id="ARBA00023277"/>
    </source>
</evidence>
<feature type="binding site" evidence="12">
    <location>
        <position position="293"/>
    </location>
    <ligand>
        <name>K(+)</name>
        <dbReference type="ChEBI" id="CHEBI:29103"/>
    </ligand>
</feature>
<feature type="binding site" evidence="12">
    <location>
        <position position="260"/>
    </location>
    <ligand>
        <name>substrate</name>
    </ligand>
</feature>
<comment type="similarity">
    <text evidence="1">Belongs to the carbohydrate kinase pfkB family.</text>
</comment>
<comment type="caution">
    <text evidence="14">The sequence shown here is derived from an EMBL/GenBank/DDBJ whole genome shotgun (WGS) entry which is preliminary data.</text>
</comment>
<evidence type="ECO:0000256" key="12">
    <source>
        <dbReference type="HAMAP-Rule" id="MF_01987"/>
    </source>
</evidence>
<keyword evidence="15" id="KW-1185">Reference proteome</keyword>
<comment type="similarity">
    <text evidence="12">Belongs to the carbohydrate kinase PfkB family. Ribokinase subfamily.</text>
</comment>
<dbReference type="EMBL" id="BPQP01000077">
    <property type="protein sequence ID" value="GJD97097.1"/>
    <property type="molecule type" value="Genomic_DNA"/>
</dbReference>
<dbReference type="Proteomes" id="UP001055125">
    <property type="component" value="Unassembled WGS sequence"/>
</dbReference>
<proteinExistence type="inferred from homology"/>
<reference evidence="14" key="2">
    <citation type="submission" date="2021-08" db="EMBL/GenBank/DDBJ databases">
        <authorList>
            <person name="Tani A."/>
            <person name="Ola A."/>
            <person name="Ogura Y."/>
            <person name="Katsura K."/>
            <person name="Hayashi T."/>
        </authorList>
    </citation>
    <scope>NUCLEOTIDE SEQUENCE</scope>
    <source>
        <strain evidence="14">DSM 19015</strain>
    </source>
</reference>
<dbReference type="SUPFAM" id="SSF53613">
    <property type="entry name" value="Ribokinase-like"/>
    <property type="match status" value="1"/>
</dbReference>
<dbReference type="InterPro" id="IPR002173">
    <property type="entry name" value="Carboh/pur_kinase_PfkB_CS"/>
</dbReference>
<dbReference type="PANTHER" id="PTHR10584">
    <property type="entry name" value="SUGAR KINASE"/>
    <property type="match status" value="1"/>
</dbReference>
<feature type="binding site" evidence="12">
    <location>
        <position position="290"/>
    </location>
    <ligand>
        <name>K(+)</name>
        <dbReference type="ChEBI" id="CHEBI:29103"/>
    </ligand>
</feature>
<dbReference type="PANTHER" id="PTHR10584:SF166">
    <property type="entry name" value="RIBOKINASE"/>
    <property type="match status" value="1"/>
</dbReference>
<evidence type="ECO:0000313" key="14">
    <source>
        <dbReference type="EMBL" id="GJD97097.1"/>
    </source>
</evidence>
<evidence type="ECO:0000256" key="10">
    <source>
        <dbReference type="ARBA" id="ARBA00022958"/>
    </source>
</evidence>
<evidence type="ECO:0000256" key="1">
    <source>
        <dbReference type="ARBA" id="ARBA00005380"/>
    </source>
</evidence>
<comment type="subcellular location">
    <subcellularLocation>
        <location evidence="12">Cytoplasm</location>
    </subcellularLocation>
</comment>
<evidence type="ECO:0000256" key="6">
    <source>
        <dbReference type="ARBA" id="ARBA00022741"/>
    </source>
</evidence>
<dbReference type="PROSITE" id="PS51257">
    <property type="entry name" value="PROKAR_LIPOPROTEIN"/>
    <property type="match status" value="1"/>
</dbReference>
<dbReference type="InterPro" id="IPR011877">
    <property type="entry name" value="Ribokinase"/>
</dbReference>
<protein>
    <recommendedName>
        <fullName evidence="3 12">Ribokinase</fullName>
        <shortName evidence="12">RK</shortName>
        <ecNumber evidence="2 12">2.7.1.15</ecNumber>
    </recommendedName>
</protein>
<dbReference type="Pfam" id="PF00294">
    <property type="entry name" value="PfkB"/>
    <property type="match status" value="1"/>
</dbReference>
<feature type="binding site" evidence="12">
    <location>
        <begin position="227"/>
        <end position="232"/>
    </location>
    <ligand>
        <name>ATP</name>
        <dbReference type="ChEBI" id="CHEBI:30616"/>
    </ligand>
</feature>
<evidence type="ECO:0000256" key="3">
    <source>
        <dbReference type="ARBA" id="ARBA00016943"/>
    </source>
</evidence>
<feature type="active site" description="Proton acceptor" evidence="12">
    <location>
        <position position="260"/>
    </location>
</feature>
<dbReference type="InterPro" id="IPR002139">
    <property type="entry name" value="Ribo/fructo_kinase"/>
</dbReference>
<keyword evidence="11 12" id="KW-0119">Carbohydrate metabolism</keyword>
<keyword evidence="5 12" id="KW-0479">Metal-binding</keyword>
<organism evidence="14 15">
    <name type="scientific">Methylobacterium iners</name>
    <dbReference type="NCBI Taxonomy" id="418707"/>
    <lineage>
        <taxon>Bacteria</taxon>
        <taxon>Pseudomonadati</taxon>
        <taxon>Pseudomonadota</taxon>
        <taxon>Alphaproteobacteria</taxon>
        <taxon>Hyphomicrobiales</taxon>
        <taxon>Methylobacteriaceae</taxon>
        <taxon>Methylobacterium</taxon>
    </lineage>
</organism>
<feature type="binding site" evidence="12">
    <location>
        <position position="254"/>
    </location>
    <ligand>
        <name>K(+)</name>
        <dbReference type="ChEBI" id="CHEBI:29103"/>
    </ligand>
</feature>
<comment type="catalytic activity">
    <reaction evidence="12">
        <text>D-ribose + ATP = D-ribose 5-phosphate + ADP + H(+)</text>
        <dbReference type="Rhea" id="RHEA:13697"/>
        <dbReference type="ChEBI" id="CHEBI:15378"/>
        <dbReference type="ChEBI" id="CHEBI:30616"/>
        <dbReference type="ChEBI" id="CHEBI:47013"/>
        <dbReference type="ChEBI" id="CHEBI:78346"/>
        <dbReference type="ChEBI" id="CHEBI:456216"/>
        <dbReference type="EC" id="2.7.1.15"/>
    </reaction>
</comment>
<dbReference type="RefSeq" id="WP_238246181.1">
    <property type="nucleotide sequence ID" value="NZ_BPQP01000077.1"/>
</dbReference>
<dbReference type="Gene3D" id="3.40.1190.20">
    <property type="match status" value="1"/>
</dbReference>
<comment type="subunit">
    <text evidence="12">Homodimer.</text>
</comment>
<keyword evidence="12" id="KW-0963">Cytoplasm</keyword>
<keyword evidence="4 12" id="KW-0808">Transferase</keyword>
<comment type="function">
    <text evidence="12">Catalyzes the phosphorylation of ribose at O-5 in a reaction requiring ATP and magnesium. The resulting D-ribose-5-phosphate can then be used either for sythesis of nucleotides, histidine, and tryptophan, or as a component of the pentose phosphate pathway.</text>
</comment>
<reference evidence="14" key="1">
    <citation type="journal article" date="2021" name="Front. Microbiol.">
        <title>Comprehensive Comparative Genomics and Phenotyping of Methylobacterium Species.</title>
        <authorList>
            <person name="Alessa O."/>
            <person name="Ogura Y."/>
            <person name="Fujitani Y."/>
            <person name="Takami H."/>
            <person name="Hayashi T."/>
            <person name="Sahin N."/>
            <person name="Tani A."/>
        </authorList>
    </citation>
    <scope>NUCLEOTIDE SEQUENCE</scope>
    <source>
        <strain evidence="14">DSM 19015</strain>
    </source>
</reference>
<feature type="binding site" evidence="12">
    <location>
        <begin position="259"/>
        <end position="260"/>
    </location>
    <ligand>
        <name>ATP</name>
        <dbReference type="ChEBI" id="CHEBI:30616"/>
    </ligand>
</feature>
<name>A0ABQ4S4L7_9HYPH</name>
<feature type="binding site" evidence="12">
    <location>
        <position position="295"/>
    </location>
    <ligand>
        <name>K(+)</name>
        <dbReference type="ChEBI" id="CHEBI:29103"/>
    </ligand>
</feature>
<dbReference type="EC" id="2.7.1.15" evidence="2 12"/>
<feature type="binding site" evidence="12">
    <location>
        <begin position="41"/>
        <end position="45"/>
    </location>
    <ligand>
        <name>substrate</name>
    </ligand>
</feature>
<comment type="activity regulation">
    <text evidence="12">Activated by a monovalent cation that binds near, but not in, the active site. The most likely occupant of the site in vivo is potassium. Ion binding induces a conformational change that may alter substrate affinity.</text>
</comment>
<gene>
    <name evidence="12 14" type="primary">rbsK</name>
    <name evidence="14" type="ORF">OCOJLMKI_4325</name>
</gene>
<keyword evidence="7 12" id="KW-0418">Kinase</keyword>
<feature type="domain" description="Carbohydrate kinase PfkB" evidence="13">
    <location>
        <begin position="6"/>
        <end position="299"/>
    </location>
</feature>
<comment type="pathway">
    <text evidence="12">Carbohydrate metabolism; D-ribose degradation; D-ribose 5-phosphate from beta-D-ribopyranose: step 2/2.</text>
</comment>
<dbReference type="InterPro" id="IPR029056">
    <property type="entry name" value="Ribokinase-like"/>
</dbReference>
<dbReference type="PROSITE" id="PS00584">
    <property type="entry name" value="PFKB_KINASES_2"/>
    <property type="match status" value="1"/>
</dbReference>
<keyword evidence="6 12" id="KW-0547">Nucleotide-binding</keyword>